<dbReference type="PRINTS" id="PR00837">
    <property type="entry name" value="V5TPXLIKE"/>
</dbReference>
<protein>
    <submittedName>
        <fullName evidence="2">SCP-like extracellular</fullName>
    </submittedName>
</protein>
<organism evidence="2 3">
    <name type="scientific">Beggiatoa leptomitoformis</name>
    <dbReference type="NCBI Taxonomy" id="288004"/>
    <lineage>
        <taxon>Bacteria</taxon>
        <taxon>Pseudomonadati</taxon>
        <taxon>Pseudomonadota</taxon>
        <taxon>Gammaproteobacteria</taxon>
        <taxon>Thiotrichales</taxon>
        <taxon>Thiotrichaceae</taxon>
        <taxon>Beggiatoa</taxon>
    </lineage>
</organism>
<dbReference type="PRINTS" id="PR00838">
    <property type="entry name" value="V5ALLERGEN"/>
</dbReference>
<dbReference type="SMART" id="SM00198">
    <property type="entry name" value="SCP"/>
    <property type="match status" value="1"/>
</dbReference>
<dbReference type="InterPro" id="IPR014044">
    <property type="entry name" value="CAP_dom"/>
</dbReference>
<dbReference type="InterPro" id="IPR001283">
    <property type="entry name" value="CRISP-related"/>
</dbReference>
<reference evidence="3" key="1">
    <citation type="submission" date="2016-12" db="EMBL/GenBank/DDBJ databases">
        <title>Complete Genome Sequence of Beggiatoa leptomitiformis D-401.</title>
        <authorList>
            <person name="Fomenkov A."/>
            <person name="Vincze T."/>
            <person name="Grabovich M."/>
            <person name="Anton B.P."/>
            <person name="Dubinina G."/>
            <person name="Orlova M."/>
            <person name="Belousova E."/>
            <person name="Roberts R.J."/>
        </authorList>
    </citation>
    <scope>NUCLEOTIDE SEQUENCE [LARGE SCALE GENOMIC DNA]</scope>
    <source>
        <strain evidence="3">D-401</strain>
    </source>
</reference>
<gene>
    <name evidence="2" type="ORF">BLE401_16810</name>
</gene>
<sequence>MVAAHNRWRQKVNVSAVRWSVDVASVAQRWANQLQTKGCPLEHSYQGGYGENIAASTGMGLTPERVVDLWASEVEDYDYVNNRCKAGKVCGHYTQVVWQASAEIGCGKASCGNTEVWVCNYNPPGNYVGTKPY</sequence>
<keyword evidence="3" id="KW-1185">Reference proteome</keyword>
<dbReference type="InterPro" id="IPR018244">
    <property type="entry name" value="Allrgn_V5/Tpx1_CS"/>
</dbReference>
<evidence type="ECO:0000259" key="1">
    <source>
        <dbReference type="SMART" id="SM00198"/>
    </source>
</evidence>
<dbReference type="InterPro" id="IPR035940">
    <property type="entry name" value="CAP_sf"/>
</dbReference>
<dbReference type="Proteomes" id="UP000234271">
    <property type="component" value="Chromosome"/>
</dbReference>
<dbReference type="InterPro" id="IPR002413">
    <property type="entry name" value="V5_allergen-like"/>
</dbReference>
<dbReference type="PROSITE" id="PS01009">
    <property type="entry name" value="CRISP_1"/>
    <property type="match status" value="1"/>
</dbReference>
<dbReference type="SUPFAM" id="SSF55797">
    <property type="entry name" value="PR-1-like"/>
    <property type="match status" value="1"/>
</dbReference>
<dbReference type="AlphaFoldDB" id="A0A2N9YJM4"/>
<dbReference type="STRING" id="288004.AL038_07505"/>
<evidence type="ECO:0000313" key="2">
    <source>
        <dbReference type="EMBL" id="AUI70679.2"/>
    </source>
</evidence>
<dbReference type="PANTHER" id="PTHR10334">
    <property type="entry name" value="CYSTEINE-RICH SECRETORY PROTEIN-RELATED"/>
    <property type="match status" value="1"/>
</dbReference>
<dbReference type="Pfam" id="PF00188">
    <property type="entry name" value="CAP"/>
    <property type="match status" value="1"/>
</dbReference>
<name>A0A2N9YJM4_9GAMM</name>
<dbReference type="GO" id="GO:0005576">
    <property type="term" value="C:extracellular region"/>
    <property type="evidence" value="ECO:0007669"/>
    <property type="project" value="InterPro"/>
</dbReference>
<dbReference type="FunFam" id="3.40.33.10:FF:000004">
    <property type="entry name" value="CAP, cysteine-rich secretory protein, antigen 5"/>
    <property type="match status" value="1"/>
</dbReference>
<dbReference type="EMBL" id="CP018889">
    <property type="protein sequence ID" value="AUI70679.2"/>
    <property type="molecule type" value="Genomic_DNA"/>
</dbReference>
<dbReference type="OrthoDB" id="9794228at2"/>
<proteinExistence type="predicted"/>
<accession>A0A2N9YJM4</accession>
<evidence type="ECO:0000313" key="3">
    <source>
        <dbReference type="Proteomes" id="UP000234271"/>
    </source>
</evidence>
<dbReference type="Gene3D" id="3.40.33.10">
    <property type="entry name" value="CAP"/>
    <property type="match status" value="1"/>
</dbReference>
<feature type="domain" description="SCP" evidence="1">
    <location>
        <begin position="1"/>
        <end position="129"/>
    </location>
</feature>